<dbReference type="Proteomes" id="UP001391051">
    <property type="component" value="Unassembled WGS sequence"/>
</dbReference>
<name>A0ABR1QKP2_9PEZI</name>
<dbReference type="RefSeq" id="XP_066702455.1">
    <property type="nucleotide sequence ID" value="XM_066842593.1"/>
</dbReference>
<comment type="caution">
    <text evidence="2">The sequence shown here is derived from an EMBL/GenBank/DDBJ whole genome shotgun (WGS) entry which is preliminary data.</text>
</comment>
<keyword evidence="3" id="KW-1185">Reference proteome</keyword>
<feature type="region of interest" description="Disordered" evidence="1">
    <location>
        <begin position="1"/>
        <end position="27"/>
    </location>
</feature>
<evidence type="ECO:0000313" key="3">
    <source>
        <dbReference type="Proteomes" id="UP001391051"/>
    </source>
</evidence>
<sequence>MITSVYIGNKPPPVDSEPGDIPSHDASNHTKDLFAAAEYLRQDIRKSMNAELKKPEKAVHVFRSEASKRLMLAYLQLPDGESNDLRFRRDTRQYDDMDFASFMDANARLYEILEDITRCSMGQATHVFSRQNKMTMASWLSLAQKGEAENPLHYDTTGYDASKEKRRVPEPHSTEPTLSAHTVPNNMYCKEVTDIRLRMSTQPLYVGAKCRSPTAAFWEFIATSAFGAKLISLEDKWKWVVALETLDEEELRRAEQEQAAELEWRRIMEQEEAE</sequence>
<evidence type="ECO:0000256" key="1">
    <source>
        <dbReference type="SAM" id="MobiDB-lite"/>
    </source>
</evidence>
<proteinExistence type="predicted"/>
<gene>
    <name evidence="2" type="ORF">PG986_006371</name>
</gene>
<evidence type="ECO:0000313" key="2">
    <source>
        <dbReference type="EMBL" id="KAK7957149.1"/>
    </source>
</evidence>
<organism evidence="2 3">
    <name type="scientific">Apiospora aurea</name>
    <dbReference type="NCBI Taxonomy" id="335848"/>
    <lineage>
        <taxon>Eukaryota</taxon>
        <taxon>Fungi</taxon>
        <taxon>Dikarya</taxon>
        <taxon>Ascomycota</taxon>
        <taxon>Pezizomycotina</taxon>
        <taxon>Sordariomycetes</taxon>
        <taxon>Xylariomycetidae</taxon>
        <taxon>Amphisphaeriales</taxon>
        <taxon>Apiosporaceae</taxon>
        <taxon>Apiospora</taxon>
    </lineage>
</organism>
<protein>
    <submittedName>
        <fullName evidence="2">Uncharacterized protein</fullName>
    </submittedName>
</protein>
<reference evidence="2 3" key="1">
    <citation type="submission" date="2023-01" db="EMBL/GenBank/DDBJ databases">
        <title>Analysis of 21 Apiospora genomes using comparative genomics revels a genus with tremendous synthesis potential of carbohydrate active enzymes and secondary metabolites.</title>
        <authorList>
            <person name="Sorensen T."/>
        </authorList>
    </citation>
    <scope>NUCLEOTIDE SEQUENCE [LARGE SCALE GENOMIC DNA]</scope>
    <source>
        <strain evidence="2 3">CBS 24483</strain>
    </source>
</reference>
<dbReference type="EMBL" id="JAQQWE010000004">
    <property type="protein sequence ID" value="KAK7957149.1"/>
    <property type="molecule type" value="Genomic_DNA"/>
</dbReference>
<dbReference type="GeneID" id="92075655"/>
<accession>A0ABR1QKP2</accession>